<dbReference type="InterPro" id="IPR003439">
    <property type="entry name" value="ABC_transporter-like_ATP-bd"/>
</dbReference>
<dbReference type="InterPro" id="IPR027417">
    <property type="entry name" value="P-loop_NTPase"/>
</dbReference>
<evidence type="ECO:0000256" key="2">
    <source>
        <dbReference type="ARBA" id="ARBA00022741"/>
    </source>
</evidence>
<evidence type="ECO:0000259" key="4">
    <source>
        <dbReference type="PROSITE" id="PS50893"/>
    </source>
</evidence>
<organism evidence="5 6">
    <name type="scientific">Glaciecola petra</name>
    <dbReference type="NCBI Taxonomy" id="3075602"/>
    <lineage>
        <taxon>Bacteria</taxon>
        <taxon>Pseudomonadati</taxon>
        <taxon>Pseudomonadota</taxon>
        <taxon>Gammaproteobacteria</taxon>
        <taxon>Alteromonadales</taxon>
        <taxon>Alteromonadaceae</taxon>
        <taxon>Glaciecola</taxon>
    </lineage>
</organism>
<keyword evidence="2" id="KW-0547">Nucleotide-binding</keyword>
<dbReference type="Proteomes" id="UP001253545">
    <property type="component" value="Unassembled WGS sequence"/>
</dbReference>
<dbReference type="InterPro" id="IPR051782">
    <property type="entry name" value="ABC_Transporter_VariousFunc"/>
</dbReference>
<dbReference type="PROSITE" id="PS50893">
    <property type="entry name" value="ABC_TRANSPORTER_2"/>
    <property type="match status" value="1"/>
</dbReference>
<dbReference type="GO" id="GO:0005524">
    <property type="term" value="F:ATP binding"/>
    <property type="evidence" value="ECO:0007669"/>
    <property type="project" value="UniProtKB-KW"/>
</dbReference>
<evidence type="ECO:0000256" key="1">
    <source>
        <dbReference type="ARBA" id="ARBA00022448"/>
    </source>
</evidence>
<dbReference type="EMBL" id="JAVRHX010000002">
    <property type="protein sequence ID" value="MDT0594907.1"/>
    <property type="molecule type" value="Genomic_DNA"/>
</dbReference>
<sequence length="204" mass="22639">MLSIKNLYYTYQQSSNAKVSSEYASRQIFTDYSVEFTNSRSCLIGPNGTGKSTLLCIIAGLIAPQAGELVWQNERVSNTKQQVAIATDSIVYPNFLSPQKLIDLQQEIYAVNPPYNLIDAFSFEPHLNKSIDALSAGNLKKTQLICALMRQTPVLLLDEPNIALDPKSAAALWQILEDFEGSLIVASNEPSLYQEKGFDTVHLF</sequence>
<evidence type="ECO:0000313" key="6">
    <source>
        <dbReference type="Proteomes" id="UP001253545"/>
    </source>
</evidence>
<feature type="domain" description="ABC transporter" evidence="4">
    <location>
        <begin position="2"/>
        <end position="203"/>
    </location>
</feature>
<gene>
    <name evidence="5" type="ORF">RM552_08655</name>
</gene>
<dbReference type="PANTHER" id="PTHR42939:SF1">
    <property type="entry name" value="ABC TRANSPORTER ATP-BINDING PROTEIN ALBC-RELATED"/>
    <property type="match status" value="1"/>
</dbReference>
<comment type="caution">
    <text evidence="5">The sequence shown here is derived from an EMBL/GenBank/DDBJ whole genome shotgun (WGS) entry which is preliminary data.</text>
</comment>
<keyword evidence="3 5" id="KW-0067">ATP-binding</keyword>
<dbReference type="SMART" id="SM00382">
    <property type="entry name" value="AAA"/>
    <property type="match status" value="1"/>
</dbReference>
<keyword evidence="1" id="KW-0813">Transport</keyword>
<dbReference type="RefSeq" id="WP_311368427.1">
    <property type="nucleotide sequence ID" value="NZ_JAVRHX010000002.1"/>
</dbReference>
<reference evidence="5 6" key="1">
    <citation type="submission" date="2023-09" db="EMBL/GenBank/DDBJ databases">
        <authorList>
            <person name="Rey-Velasco X."/>
        </authorList>
    </citation>
    <scope>NUCLEOTIDE SEQUENCE [LARGE SCALE GENOMIC DNA]</scope>
    <source>
        <strain evidence="5 6">P117</strain>
    </source>
</reference>
<dbReference type="InterPro" id="IPR003593">
    <property type="entry name" value="AAA+_ATPase"/>
</dbReference>
<keyword evidence="6" id="KW-1185">Reference proteome</keyword>
<evidence type="ECO:0000256" key="3">
    <source>
        <dbReference type="ARBA" id="ARBA00022840"/>
    </source>
</evidence>
<accession>A0ABU2ZU18</accession>
<dbReference type="Gene3D" id="3.40.50.300">
    <property type="entry name" value="P-loop containing nucleotide triphosphate hydrolases"/>
    <property type="match status" value="1"/>
</dbReference>
<dbReference type="PANTHER" id="PTHR42939">
    <property type="entry name" value="ABC TRANSPORTER ATP-BINDING PROTEIN ALBC-RELATED"/>
    <property type="match status" value="1"/>
</dbReference>
<evidence type="ECO:0000313" key="5">
    <source>
        <dbReference type="EMBL" id="MDT0594907.1"/>
    </source>
</evidence>
<protein>
    <submittedName>
        <fullName evidence="5">ATP-binding cassette domain-containing protein</fullName>
    </submittedName>
</protein>
<dbReference type="Pfam" id="PF00005">
    <property type="entry name" value="ABC_tran"/>
    <property type="match status" value="1"/>
</dbReference>
<dbReference type="SUPFAM" id="SSF52540">
    <property type="entry name" value="P-loop containing nucleoside triphosphate hydrolases"/>
    <property type="match status" value="1"/>
</dbReference>
<proteinExistence type="predicted"/>
<name>A0ABU2ZU18_9ALTE</name>